<dbReference type="Gene3D" id="3.90.550.10">
    <property type="entry name" value="Spore Coat Polysaccharide Biosynthesis Protein SpsA, Chain A"/>
    <property type="match status" value="1"/>
</dbReference>
<dbReference type="AlphaFoldDB" id="A0ABD3PU79"/>
<feature type="compositionally biased region" description="Basic and acidic residues" evidence="1">
    <location>
        <begin position="542"/>
        <end position="551"/>
    </location>
</feature>
<reference evidence="2 3" key="1">
    <citation type="submission" date="2024-10" db="EMBL/GenBank/DDBJ databases">
        <title>Updated reference genomes for cyclostephanoid diatoms.</title>
        <authorList>
            <person name="Roberts W.R."/>
            <person name="Alverson A.J."/>
        </authorList>
    </citation>
    <scope>NUCLEOTIDE SEQUENCE [LARGE SCALE GENOMIC DNA]</scope>
    <source>
        <strain evidence="2 3">AJA276-08</strain>
    </source>
</reference>
<evidence type="ECO:0000313" key="3">
    <source>
        <dbReference type="Proteomes" id="UP001530315"/>
    </source>
</evidence>
<gene>
    <name evidence="2" type="ORF">ACHAW5_009981</name>
</gene>
<dbReference type="EMBL" id="JALLAZ020000669">
    <property type="protein sequence ID" value="KAL3789720.1"/>
    <property type="molecule type" value="Genomic_DNA"/>
</dbReference>
<dbReference type="Proteomes" id="UP001530315">
    <property type="component" value="Unassembled WGS sequence"/>
</dbReference>
<evidence type="ECO:0000256" key="1">
    <source>
        <dbReference type="SAM" id="MobiDB-lite"/>
    </source>
</evidence>
<name>A0ABD3PU79_9STRA</name>
<comment type="caution">
    <text evidence="2">The sequence shown here is derived from an EMBL/GenBank/DDBJ whole genome shotgun (WGS) entry which is preliminary data.</text>
</comment>
<feature type="compositionally biased region" description="Acidic residues" evidence="1">
    <location>
        <begin position="150"/>
        <end position="161"/>
    </location>
</feature>
<evidence type="ECO:0008006" key="4">
    <source>
        <dbReference type="Google" id="ProtNLM"/>
    </source>
</evidence>
<dbReference type="PANTHER" id="PTHR22916">
    <property type="entry name" value="GLYCOSYLTRANSFERASE"/>
    <property type="match status" value="1"/>
</dbReference>
<accession>A0ABD3PU79</accession>
<protein>
    <recommendedName>
        <fullName evidence="4">Glycosyltransferase 2-like domain-containing protein</fullName>
    </recommendedName>
</protein>
<sequence length="614" mass="68413">MLVIKVDVITAVHNAESTIEEAVRSAMGQEIPPGCWDDWMIDGVLLDVCVCCYDDASTDDSLSVLRSLSAEYDELDDERRRRRRAPDDGLPADDGDDAAAGARDDAGRPRRRPGGATIRTRLLIGAAPSGTRSRGAGYARNRAVDLRRDDDDDDDEGEDDDGGGRHFLCIMDADDVMRPTRVAEQARAMLDLDGGSREKTIVGCVFDRTPEGSTRHYASWANSLSDDRLYLERFRECTLVSSAEIEYSARSVVARPPRRILYFAFRAHKIQPTWFLSRTWFERLGGYPEAPPTIDGDDSDRRFVKRAKIDAEAKEFGNVVLGTSYSDRDGPDDRDVYRLCHPSEILPPTSSSAAGCDDVDTLRLAEDTRLFHAHLRAGGRLHLHRTPVPLVLYRHRSGLSQSSSTPRRLLLKLRARAWEDAVFRCKLPTSDGVDGDRDGHKWTSGFAVWGAGRDGKDFLKALSPDVVSKVVCLVDVDRKKIDSIKWYDNPALLRGRRIPILHFSVLASGDVGEEGEAKFGRIDKRKWGEGNFVVPSSHQRARPNEGQDGHEQTSPSGATKKREKEKKVHDSIDPEVLRRLPVVVCVAMYRTNGALESNVASIGRIEGKDLWHLI</sequence>
<keyword evidence="3" id="KW-1185">Reference proteome</keyword>
<feature type="compositionally biased region" description="Basic and acidic residues" evidence="1">
    <location>
        <begin position="560"/>
        <end position="570"/>
    </location>
</feature>
<feature type="region of interest" description="Disordered" evidence="1">
    <location>
        <begin position="534"/>
        <end position="570"/>
    </location>
</feature>
<dbReference type="GO" id="GO:0016757">
    <property type="term" value="F:glycosyltransferase activity"/>
    <property type="evidence" value="ECO:0007669"/>
    <property type="project" value="UniProtKB-ARBA"/>
</dbReference>
<dbReference type="SUPFAM" id="SSF53448">
    <property type="entry name" value="Nucleotide-diphospho-sugar transferases"/>
    <property type="match status" value="1"/>
</dbReference>
<feature type="region of interest" description="Disordered" evidence="1">
    <location>
        <begin position="75"/>
        <end position="164"/>
    </location>
</feature>
<proteinExistence type="predicted"/>
<organism evidence="2 3">
    <name type="scientific">Stephanodiscus triporus</name>
    <dbReference type="NCBI Taxonomy" id="2934178"/>
    <lineage>
        <taxon>Eukaryota</taxon>
        <taxon>Sar</taxon>
        <taxon>Stramenopiles</taxon>
        <taxon>Ochrophyta</taxon>
        <taxon>Bacillariophyta</taxon>
        <taxon>Coscinodiscophyceae</taxon>
        <taxon>Thalassiosirophycidae</taxon>
        <taxon>Stephanodiscales</taxon>
        <taxon>Stephanodiscaceae</taxon>
        <taxon>Stephanodiscus</taxon>
    </lineage>
</organism>
<dbReference type="InterPro" id="IPR029044">
    <property type="entry name" value="Nucleotide-diphossugar_trans"/>
</dbReference>
<evidence type="ECO:0000313" key="2">
    <source>
        <dbReference type="EMBL" id="KAL3789720.1"/>
    </source>
</evidence>
<dbReference type="PANTHER" id="PTHR22916:SF3">
    <property type="entry name" value="UDP-GLCNAC:BETAGAL BETA-1,3-N-ACETYLGLUCOSAMINYLTRANSFERASE-LIKE PROTEIN 1"/>
    <property type="match status" value="1"/>
</dbReference>